<evidence type="ECO:0000259" key="1">
    <source>
        <dbReference type="Pfam" id="PF14062"/>
    </source>
</evidence>
<feature type="domain" description="DUF4253" evidence="1">
    <location>
        <begin position="159"/>
        <end position="266"/>
    </location>
</feature>
<dbReference type="InterPro" id="IPR025349">
    <property type="entry name" value="DUF4253"/>
</dbReference>
<name>A0A543BZQ5_9ACTN</name>
<evidence type="ECO:0000313" key="3">
    <source>
        <dbReference type="Proteomes" id="UP000316096"/>
    </source>
</evidence>
<dbReference type="OrthoDB" id="7839592at2"/>
<dbReference type="AlphaFoldDB" id="A0A543BZQ5"/>
<keyword evidence="3" id="KW-1185">Reference proteome</keyword>
<organism evidence="2 3">
    <name type="scientific">Actinoallomurus bryophytorum</name>
    <dbReference type="NCBI Taxonomy" id="1490222"/>
    <lineage>
        <taxon>Bacteria</taxon>
        <taxon>Bacillati</taxon>
        <taxon>Actinomycetota</taxon>
        <taxon>Actinomycetes</taxon>
        <taxon>Streptosporangiales</taxon>
        <taxon>Thermomonosporaceae</taxon>
        <taxon>Actinoallomurus</taxon>
    </lineage>
</organism>
<proteinExistence type="predicted"/>
<protein>
    <submittedName>
        <fullName evidence="2">Uncharacterized protein DUF4253</fullName>
    </submittedName>
</protein>
<sequence>MDDLERLMAGLDELFPGHALDESLSVTLPAGYAVWPDPGFPQHRPAERPAFWMSEEPVTGDVWARFRAGHSSSGLWPVLLDDSAQPWSAGQIAPEPVAEIATYDPAAFMAEVWTEWHEPPMDITPFGYYSPGPAMPGEPVEDADAAADRYAGHLPGRPLGLVPAGRGADVLAAIGWQGARHHNPLTAPLSAVIRGWEDRFGARVVGIGFDTLDLSIAAPPMTFRHALHVAAEHATFCPEAIVQGPGTLEGHAEQIRGARAWSFHWE</sequence>
<evidence type="ECO:0000313" key="2">
    <source>
        <dbReference type="EMBL" id="TQL90324.1"/>
    </source>
</evidence>
<dbReference type="Pfam" id="PF14062">
    <property type="entry name" value="DUF4253"/>
    <property type="match status" value="1"/>
</dbReference>
<dbReference type="RefSeq" id="WP_141962372.1">
    <property type="nucleotide sequence ID" value="NZ_VFOZ01000002.1"/>
</dbReference>
<accession>A0A543BZQ5</accession>
<dbReference type="Proteomes" id="UP000316096">
    <property type="component" value="Unassembled WGS sequence"/>
</dbReference>
<dbReference type="EMBL" id="VFOZ01000002">
    <property type="protein sequence ID" value="TQL90324.1"/>
    <property type="molecule type" value="Genomic_DNA"/>
</dbReference>
<gene>
    <name evidence="2" type="ORF">FB559_7627</name>
</gene>
<reference evidence="2 3" key="1">
    <citation type="submission" date="2019-06" db="EMBL/GenBank/DDBJ databases">
        <title>Sequencing the genomes of 1000 actinobacteria strains.</title>
        <authorList>
            <person name="Klenk H.-P."/>
        </authorList>
    </citation>
    <scope>NUCLEOTIDE SEQUENCE [LARGE SCALE GENOMIC DNA]</scope>
    <source>
        <strain evidence="2 3">DSM 102200</strain>
    </source>
</reference>
<comment type="caution">
    <text evidence="2">The sequence shown here is derived from an EMBL/GenBank/DDBJ whole genome shotgun (WGS) entry which is preliminary data.</text>
</comment>